<evidence type="ECO:0000256" key="6">
    <source>
        <dbReference type="ARBA" id="ARBA00023004"/>
    </source>
</evidence>
<dbReference type="Pfam" id="PF04055">
    <property type="entry name" value="Radical_SAM"/>
    <property type="match status" value="1"/>
</dbReference>
<dbReference type="NCBIfam" id="TIGR04190">
    <property type="entry name" value="B12_SAM_Ta0216"/>
    <property type="match status" value="1"/>
</dbReference>
<keyword evidence="4" id="KW-0949">S-adenosyl-L-methionine</keyword>
<dbReference type="SMART" id="SM00729">
    <property type="entry name" value="Elp3"/>
    <property type="match status" value="1"/>
</dbReference>
<comment type="cofactor">
    <cofactor evidence="1">
        <name>[4Fe-4S] cluster</name>
        <dbReference type="ChEBI" id="CHEBI:49883"/>
    </cofactor>
</comment>
<evidence type="ECO:0000256" key="1">
    <source>
        <dbReference type="ARBA" id="ARBA00001966"/>
    </source>
</evidence>
<reference evidence="9" key="2">
    <citation type="submission" date="2021-01" db="EMBL/GenBank/DDBJ databases">
        <authorList>
            <person name="Hahn C.R."/>
            <person name="Youssef N.H."/>
            <person name="Elshahed M."/>
        </authorList>
    </citation>
    <scope>NUCLEOTIDE SEQUENCE</scope>
    <source>
        <strain evidence="9">Zod_Metabat.24</strain>
    </source>
</reference>
<dbReference type="Proteomes" id="UP000809273">
    <property type="component" value="Unassembled WGS sequence"/>
</dbReference>
<name>A0A9D8KE39_9DELT</name>
<dbReference type="GO" id="GO:0051536">
    <property type="term" value="F:iron-sulfur cluster binding"/>
    <property type="evidence" value="ECO:0007669"/>
    <property type="project" value="UniProtKB-KW"/>
</dbReference>
<dbReference type="CDD" id="cd02068">
    <property type="entry name" value="radical_SAM_B12_BD"/>
    <property type="match status" value="1"/>
</dbReference>
<dbReference type="PROSITE" id="PS51332">
    <property type="entry name" value="B12_BINDING"/>
    <property type="match status" value="1"/>
</dbReference>
<dbReference type="InterPro" id="IPR026447">
    <property type="entry name" value="B12_SAM_Ta0216"/>
</dbReference>
<dbReference type="AlphaFoldDB" id="A0A9D8KE39"/>
<evidence type="ECO:0000256" key="2">
    <source>
        <dbReference type="ARBA" id="ARBA00022603"/>
    </source>
</evidence>
<feature type="domain" description="B12-binding" evidence="8">
    <location>
        <begin position="32"/>
        <end position="168"/>
    </location>
</feature>
<dbReference type="GO" id="GO:0003824">
    <property type="term" value="F:catalytic activity"/>
    <property type="evidence" value="ECO:0007669"/>
    <property type="project" value="InterPro"/>
</dbReference>
<evidence type="ECO:0000256" key="5">
    <source>
        <dbReference type="ARBA" id="ARBA00022723"/>
    </source>
</evidence>
<dbReference type="InterPro" id="IPR007197">
    <property type="entry name" value="rSAM"/>
</dbReference>
<keyword evidence="6" id="KW-0408">Iron</keyword>
<dbReference type="InterPro" id="IPR051198">
    <property type="entry name" value="BchE-like"/>
</dbReference>
<dbReference type="InterPro" id="IPR006638">
    <property type="entry name" value="Elp3/MiaA/NifB-like_rSAM"/>
</dbReference>
<dbReference type="GO" id="GO:0046872">
    <property type="term" value="F:metal ion binding"/>
    <property type="evidence" value="ECO:0007669"/>
    <property type="project" value="UniProtKB-KW"/>
</dbReference>
<evidence type="ECO:0000256" key="4">
    <source>
        <dbReference type="ARBA" id="ARBA00022691"/>
    </source>
</evidence>
<dbReference type="Gene3D" id="3.40.50.280">
    <property type="entry name" value="Cobalamin-binding domain"/>
    <property type="match status" value="1"/>
</dbReference>
<evidence type="ECO:0000259" key="8">
    <source>
        <dbReference type="PROSITE" id="PS51332"/>
    </source>
</evidence>
<dbReference type="SFLD" id="SFLDS00029">
    <property type="entry name" value="Radical_SAM"/>
    <property type="match status" value="1"/>
</dbReference>
<dbReference type="EMBL" id="JAFGIX010000009">
    <property type="protein sequence ID" value="MBN1571946.1"/>
    <property type="molecule type" value="Genomic_DNA"/>
</dbReference>
<dbReference type="PANTHER" id="PTHR43409">
    <property type="entry name" value="ANAEROBIC MAGNESIUM-PROTOPORPHYRIN IX MONOMETHYL ESTER CYCLASE-RELATED"/>
    <property type="match status" value="1"/>
</dbReference>
<dbReference type="SUPFAM" id="SSF102114">
    <property type="entry name" value="Radical SAM enzymes"/>
    <property type="match status" value="1"/>
</dbReference>
<gene>
    <name evidence="9" type="ORF">JW984_01980</name>
</gene>
<dbReference type="SFLD" id="SFLDG01082">
    <property type="entry name" value="B12-binding_domain_containing"/>
    <property type="match status" value="1"/>
</dbReference>
<comment type="caution">
    <text evidence="9">The sequence shown here is derived from an EMBL/GenBank/DDBJ whole genome shotgun (WGS) entry which is preliminary data.</text>
</comment>
<dbReference type="SFLD" id="SFLDF00326">
    <property type="entry name" value="5''-pyrrole_methytransferase"/>
    <property type="match status" value="1"/>
</dbReference>
<dbReference type="SUPFAM" id="SSF52242">
    <property type="entry name" value="Cobalamin (vitamin B12)-binding domain"/>
    <property type="match status" value="1"/>
</dbReference>
<dbReference type="SFLD" id="SFLDG01123">
    <property type="entry name" value="methyltransferase_(Class_B)"/>
    <property type="match status" value="1"/>
</dbReference>
<accession>A0A9D8KE39</accession>
<dbReference type="InterPro" id="IPR034466">
    <property type="entry name" value="Methyltransferase_Class_B"/>
</dbReference>
<keyword evidence="5" id="KW-0479">Metal-binding</keyword>
<sequence>MFRFPSPRADLILIHPPSVFDFRKRKILFGPISDVVPSTPAFEMYPIGFSSISEHLSKNDVSVRIVNLAYLMLTGKDFDVREFLSRLKARAFGISLHWLPHAHGAVELARLLKEIHPEVPVIFGGYSSTYFHEEIIELPYVDFVVRGDSTERALLSLMRAIKNGAKTAGELDDIPNLTRMKGGGVRVNDELIVEESLNDFSNNYLNLFRKSVKYFDIKGMTPIYDWWRYPITMMVTCRGCGENCVICGGSNFAMRKYLGRKKVAFRDPGLVARDILSLSRYTSAPIFVVGDLLQAGHDYAETLIKRMGKKRIANQMVFEFFNPAPEAFFEKVSRVFPNVNYEISPETHDDEVRKMSGKRYKTEAMEDSIGWALKHGAKKFDVFFMIGISGQDKKSVMETVEYSGYLMERFGKRLSPFISPLAPFVDPGSMAFEQPEKHGYKILFKSFSEHVEALNAPSWKYMLNYETKWLTRDGIVSATYDSGARMNELKLKGGHIDRETYLDVKGRLDRDVKLMSYIDKMCIPGRGGIEGIEGDRTLMERGIDLDDIGIVCGEEEIKWPVVRSGFRFFNIGIAIAFETIKRGIGKLCRAFLKRGSEME</sequence>
<dbReference type="Pfam" id="PF02310">
    <property type="entry name" value="B12-binding"/>
    <property type="match status" value="1"/>
</dbReference>
<evidence type="ECO:0000313" key="10">
    <source>
        <dbReference type="Proteomes" id="UP000809273"/>
    </source>
</evidence>
<protein>
    <submittedName>
        <fullName evidence="9">TIGR04190 family B12-binding domain/radical SAM domain protein</fullName>
    </submittedName>
</protein>
<evidence type="ECO:0000313" key="9">
    <source>
        <dbReference type="EMBL" id="MBN1571946.1"/>
    </source>
</evidence>
<dbReference type="PANTHER" id="PTHR43409:SF7">
    <property type="entry name" value="BLL1977 PROTEIN"/>
    <property type="match status" value="1"/>
</dbReference>
<reference evidence="9" key="1">
    <citation type="journal article" date="2021" name="Environ. Microbiol.">
        <title>Genomic characterization of three novel Desulfobacterota classes expand the metabolic and phylogenetic diversity of the phylum.</title>
        <authorList>
            <person name="Murphy C.L."/>
            <person name="Biggerstaff J."/>
            <person name="Eichhorn A."/>
            <person name="Ewing E."/>
            <person name="Shahan R."/>
            <person name="Soriano D."/>
            <person name="Stewart S."/>
            <person name="VanMol K."/>
            <person name="Walker R."/>
            <person name="Walters P."/>
            <person name="Elshahed M.S."/>
            <person name="Youssef N.H."/>
        </authorList>
    </citation>
    <scope>NUCLEOTIDE SEQUENCE</scope>
    <source>
        <strain evidence="9">Zod_Metabat.24</strain>
    </source>
</reference>
<dbReference type="InterPro" id="IPR006158">
    <property type="entry name" value="Cobalamin-bd"/>
</dbReference>
<keyword evidence="3" id="KW-0808">Transferase</keyword>
<evidence type="ECO:0000256" key="7">
    <source>
        <dbReference type="ARBA" id="ARBA00023014"/>
    </source>
</evidence>
<keyword evidence="7" id="KW-0411">Iron-sulfur</keyword>
<dbReference type="GO" id="GO:0031419">
    <property type="term" value="F:cobalamin binding"/>
    <property type="evidence" value="ECO:0007669"/>
    <property type="project" value="InterPro"/>
</dbReference>
<dbReference type="InterPro" id="IPR058240">
    <property type="entry name" value="rSAM_sf"/>
</dbReference>
<dbReference type="InterPro" id="IPR036724">
    <property type="entry name" value="Cobalamin-bd_sf"/>
</dbReference>
<keyword evidence="2" id="KW-0489">Methyltransferase</keyword>
<organism evidence="9 10">
    <name type="scientific">Candidatus Zymogenus saltonus</name>
    <dbReference type="NCBI Taxonomy" id="2844893"/>
    <lineage>
        <taxon>Bacteria</taxon>
        <taxon>Deltaproteobacteria</taxon>
        <taxon>Candidatus Zymogenia</taxon>
        <taxon>Candidatus Zymogeniales</taxon>
        <taxon>Candidatus Zymogenaceae</taxon>
        <taxon>Candidatus Zymogenus</taxon>
    </lineage>
</organism>
<evidence type="ECO:0000256" key="3">
    <source>
        <dbReference type="ARBA" id="ARBA00022679"/>
    </source>
</evidence>
<proteinExistence type="predicted"/>